<name>A0A0N4Y626_NIPBR</name>
<sequence>MEYLISDNSLNTLSRDVQVRSNLVQAHLFVPPYPLLDALADSRYVDGPGSTWLTKRLKMPSLPVLGYNLPYGPVVDVGATRNLRESQFFVRKVRDGSSMG</sequence>
<reference evidence="1 2" key="2">
    <citation type="submission" date="2018-11" db="EMBL/GenBank/DDBJ databases">
        <authorList>
            <consortium name="Pathogen Informatics"/>
        </authorList>
    </citation>
    <scope>NUCLEOTIDE SEQUENCE [LARGE SCALE GENOMIC DNA]</scope>
</reference>
<protein>
    <submittedName>
        <fullName evidence="3">COesterase domain-containing protein</fullName>
    </submittedName>
</protein>
<reference evidence="3" key="1">
    <citation type="submission" date="2017-02" db="UniProtKB">
        <authorList>
            <consortium name="WormBaseParasite"/>
        </authorList>
    </citation>
    <scope>IDENTIFICATION</scope>
</reference>
<evidence type="ECO:0000313" key="1">
    <source>
        <dbReference type="EMBL" id="VDL75095.1"/>
    </source>
</evidence>
<evidence type="ECO:0000313" key="2">
    <source>
        <dbReference type="Proteomes" id="UP000271162"/>
    </source>
</evidence>
<dbReference type="Proteomes" id="UP000271162">
    <property type="component" value="Unassembled WGS sequence"/>
</dbReference>
<proteinExistence type="predicted"/>
<accession>A0A0N4Y626</accession>
<organism evidence="3">
    <name type="scientific">Nippostrongylus brasiliensis</name>
    <name type="common">Rat hookworm</name>
    <dbReference type="NCBI Taxonomy" id="27835"/>
    <lineage>
        <taxon>Eukaryota</taxon>
        <taxon>Metazoa</taxon>
        <taxon>Ecdysozoa</taxon>
        <taxon>Nematoda</taxon>
        <taxon>Chromadorea</taxon>
        <taxon>Rhabditida</taxon>
        <taxon>Rhabditina</taxon>
        <taxon>Rhabditomorpha</taxon>
        <taxon>Strongyloidea</taxon>
        <taxon>Heligmosomidae</taxon>
        <taxon>Nippostrongylus</taxon>
    </lineage>
</organism>
<gene>
    <name evidence="1" type="ORF">NBR_LOCUS11506</name>
</gene>
<keyword evidence="2" id="KW-1185">Reference proteome</keyword>
<dbReference type="AlphaFoldDB" id="A0A0N4Y626"/>
<evidence type="ECO:0000313" key="3">
    <source>
        <dbReference type="WBParaSite" id="NBR_0001150501-mRNA-1"/>
    </source>
</evidence>
<dbReference type="EMBL" id="UYSL01020539">
    <property type="protein sequence ID" value="VDL75095.1"/>
    <property type="molecule type" value="Genomic_DNA"/>
</dbReference>
<dbReference type="WBParaSite" id="NBR_0001150501-mRNA-1">
    <property type="protein sequence ID" value="NBR_0001150501-mRNA-1"/>
    <property type="gene ID" value="NBR_0001150501"/>
</dbReference>